<evidence type="ECO:0008006" key="5">
    <source>
        <dbReference type="Google" id="ProtNLM"/>
    </source>
</evidence>
<gene>
    <name evidence="2" type="ORF">DW839_07540</name>
    <name evidence="1" type="ORF">DWW02_16215</name>
</gene>
<evidence type="ECO:0000313" key="2">
    <source>
        <dbReference type="EMBL" id="RHC57048.1"/>
    </source>
</evidence>
<name>A0A414AY15_9FIRM</name>
<dbReference type="RefSeq" id="WP_002564454.1">
    <property type="nucleotide sequence ID" value="NZ_CABKUK010000001.1"/>
</dbReference>
<reference evidence="3 4" key="1">
    <citation type="submission" date="2018-08" db="EMBL/GenBank/DDBJ databases">
        <title>A genome reference for cultivated species of the human gut microbiota.</title>
        <authorList>
            <person name="Zou Y."/>
            <person name="Xue W."/>
            <person name="Luo G."/>
        </authorList>
    </citation>
    <scope>NUCLEOTIDE SEQUENCE [LARGE SCALE GENOMIC DNA]</scope>
    <source>
        <strain evidence="1 4">AF14-18</strain>
        <strain evidence="2 3">AM35-14</strain>
    </source>
</reference>
<evidence type="ECO:0000313" key="1">
    <source>
        <dbReference type="EMBL" id="RGV74876.1"/>
    </source>
</evidence>
<dbReference type="AlphaFoldDB" id="A0A414AY15"/>
<evidence type="ECO:0000313" key="3">
    <source>
        <dbReference type="Proteomes" id="UP000283975"/>
    </source>
</evidence>
<proteinExistence type="predicted"/>
<organism evidence="2 3">
    <name type="scientific">Enterocloster bolteae</name>
    <dbReference type="NCBI Taxonomy" id="208479"/>
    <lineage>
        <taxon>Bacteria</taxon>
        <taxon>Bacillati</taxon>
        <taxon>Bacillota</taxon>
        <taxon>Clostridia</taxon>
        <taxon>Lachnospirales</taxon>
        <taxon>Lachnospiraceae</taxon>
        <taxon>Enterocloster</taxon>
    </lineage>
</organism>
<dbReference type="EMBL" id="QSHZ01000006">
    <property type="protein sequence ID" value="RHC57048.1"/>
    <property type="molecule type" value="Genomic_DNA"/>
</dbReference>
<accession>A0A414AY15</accession>
<dbReference type="Proteomes" id="UP000283975">
    <property type="component" value="Unassembled WGS sequence"/>
</dbReference>
<comment type="caution">
    <text evidence="2">The sequence shown here is derived from an EMBL/GenBank/DDBJ whole genome shotgun (WGS) entry which is preliminary data.</text>
</comment>
<dbReference type="EMBL" id="QRZM01000006">
    <property type="protein sequence ID" value="RGV74876.1"/>
    <property type="molecule type" value="Genomic_DNA"/>
</dbReference>
<protein>
    <recommendedName>
        <fullName evidence="5">DUF3806 domain-containing protein</fullName>
    </recommendedName>
</protein>
<dbReference type="Proteomes" id="UP000284543">
    <property type="component" value="Unassembled WGS sequence"/>
</dbReference>
<evidence type="ECO:0000313" key="4">
    <source>
        <dbReference type="Proteomes" id="UP000284543"/>
    </source>
</evidence>
<sequence length="149" mass="16971">MGIFKKTFRMIFKKNNGSEKKHNNTLEEDIHLASDWVVKALNSSGYKADYSLESMKEIDRFFDEQSSETGLLSKNRGEILFGLASYIGESAIKLYGGEWNTDDSDPQGEIHISVKLADGTVIWPVIRCMKRYEHGSEESIYAYLFVLNS</sequence>
<dbReference type="KEGG" id="cbol:CGC65_16325"/>